<name>A0A8G2A334_RAOPL</name>
<evidence type="ECO:0000313" key="2">
    <source>
        <dbReference type="Proteomes" id="UP000078124"/>
    </source>
</evidence>
<sequence>MLSGFRVPALHHHPFPVVVPDTATFAVQPDRRQRGDRHILLTQYALTFERFPDEPVQYALFTAPADLRHAFLPFAYAGGKLLRQAAVTRALFRLTDDVRSRLLSALPAIRIDSALFQYCQRAAGTAALPTVGEQDLNVMTHGAIQHGQRFLQAHLLRLVNDKCPARDEGGSVLQGRFPGHRFPCQPRIRRQKLPRSVVSRNDVHISPLLPGHQG</sequence>
<proteinExistence type="predicted"/>
<organism evidence="1 2">
    <name type="scientific">Raoultella planticola</name>
    <name type="common">Klebsiella planticola</name>
    <dbReference type="NCBI Taxonomy" id="575"/>
    <lineage>
        <taxon>Bacteria</taxon>
        <taxon>Pseudomonadati</taxon>
        <taxon>Pseudomonadota</taxon>
        <taxon>Gammaproteobacteria</taxon>
        <taxon>Enterobacterales</taxon>
        <taxon>Enterobacteriaceae</taxon>
        <taxon>Klebsiella/Raoultella group</taxon>
        <taxon>Raoultella</taxon>
    </lineage>
</organism>
<dbReference type="EMBL" id="FLAC01000035">
    <property type="protein sequence ID" value="SAQ12593.1"/>
    <property type="molecule type" value="Genomic_DNA"/>
</dbReference>
<gene>
    <name evidence="1" type="ORF">SAMEA2273876_05263</name>
</gene>
<comment type="caution">
    <text evidence="1">The sequence shown here is derived from an EMBL/GenBank/DDBJ whole genome shotgun (WGS) entry which is preliminary data.</text>
</comment>
<dbReference type="Proteomes" id="UP000078124">
    <property type="component" value="Unassembled WGS sequence"/>
</dbReference>
<dbReference type="AlphaFoldDB" id="A0A8G2A334"/>
<accession>A0A8G2A334</accession>
<protein>
    <submittedName>
        <fullName evidence="1">Uncharacterized protein</fullName>
    </submittedName>
</protein>
<reference evidence="1 2" key="1">
    <citation type="submission" date="2016-05" db="EMBL/GenBank/DDBJ databases">
        <authorList>
            <consortium name="Pathogen Informatics"/>
        </authorList>
    </citation>
    <scope>NUCLEOTIDE SEQUENCE [LARGE SCALE GENOMIC DNA]</scope>
    <source>
        <strain evidence="1 2">2880STDY5682802</strain>
    </source>
</reference>
<evidence type="ECO:0000313" key="1">
    <source>
        <dbReference type="EMBL" id="SAQ12593.1"/>
    </source>
</evidence>